<protein>
    <submittedName>
        <fullName evidence="2">Uncharacterized protein</fullName>
    </submittedName>
</protein>
<keyword evidence="1" id="KW-1133">Transmembrane helix</keyword>
<keyword evidence="1" id="KW-0472">Membrane</keyword>
<feature type="transmembrane region" description="Helical" evidence="1">
    <location>
        <begin position="43"/>
        <end position="60"/>
    </location>
</feature>
<dbReference type="RefSeq" id="WP_174702619.1">
    <property type="nucleotide sequence ID" value="NZ_JABURA010000001.1"/>
</dbReference>
<reference evidence="2" key="1">
    <citation type="submission" date="2020-06" db="EMBL/GenBank/DDBJ databases">
        <title>Haloterrigena sp. nov., an extremely halophilic archaeon isolated from a saline sediment.</title>
        <authorList>
            <person name="Liu B.-B."/>
        </authorList>
    </citation>
    <scope>NUCLEOTIDE SEQUENCE</scope>
    <source>
        <strain evidence="2">SYSU A121-1</strain>
    </source>
</reference>
<gene>
    <name evidence="2" type="ORF">HT576_16860</name>
</gene>
<comment type="caution">
    <text evidence="2">The sequence shown here is derived from an EMBL/GenBank/DDBJ whole genome shotgun (WGS) entry which is preliminary data.</text>
</comment>
<feature type="transmembrane region" description="Helical" evidence="1">
    <location>
        <begin position="67"/>
        <end position="88"/>
    </location>
</feature>
<evidence type="ECO:0000256" key="1">
    <source>
        <dbReference type="SAM" id="Phobius"/>
    </source>
</evidence>
<accession>A0A8J8KGM7</accession>
<evidence type="ECO:0000313" key="3">
    <source>
        <dbReference type="Proteomes" id="UP000728647"/>
    </source>
</evidence>
<organism evidence="2 3">
    <name type="scientific">Haloterrigena gelatinilytica</name>
    <dbReference type="NCBI Taxonomy" id="2741724"/>
    <lineage>
        <taxon>Archaea</taxon>
        <taxon>Methanobacteriati</taxon>
        <taxon>Methanobacteriota</taxon>
        <taxon>Stenosarchaea group</taxon>
        <taxon>Halobacteria</taxon>
        <taxon>Halobacteriales</taxon>
        <taxon>Natrialbaceae</taxon>
        <taxon>Haloterrigena</taxon>
    </lineage>
</organism>
<proteinExistence type="predicted"/>
<dbReference type="Proteomes" id="UP000728647">
    <property type="component" value="Unassembled WGS sequence"/>
</dbReference>
<dbReference type="EMBL" id="JABURA010000001">
    <property type="protein sequence ID" value="NUB92681.1"/>
    <property type="molecule type" value="Genomic_DNA"/>
</dbReference>
<feature type="transmembrane region" description="Helical" evidence="1">
    <location>
        <begin position="100"/>
        <end position="120"/>
    </location>
</feature>
<keyword evidence="1" id="KW-0812">Transmembrane</keyword>
<evidence type="ECO:0000313" key="2">
    <source>
        <dbReference type="EMBL" id="NUB92681.1"/>
    </source>
</evidence>
<name>A0A8J8KGM7_9EURY</name>
<dbReference type="AlphaFoldDB" id="A0A8J8KGM7"/>
<sequence>MSRATAAAKKAGWTLLFAFLVAPAVAPVRDLLESAAELAGGPRLDWLAILLLLLVGFVLAETYDGPIALLLPTALLVAVLYVAVQWLVGLRGANAISLRLLAATGLGYLAALTGAIAIVFETDLRHRLAAYLGDETADPDAE</sequence>